<dbReference type="PANTHER" id="PTHR45786:SF74">
    <property type="entry name" value="ATP-DEPENDENT DNA HELICASE"/>
    <property type="match status" value="1"/>
</dbReference>
<proteinExistence type="predicted"/>
<dbReference type="EMBL" id="CAJVPV010020989">
    <property type="protein sequence ID" value="CAG8716518.1"/>
    <property type="molecule type" value="Genomic_DNA"/>
</dbReference>
<organism evidence="2 3">
    <name type="scientific">Acaulospora morrowiae</name>
    <dbReference type="NCBI Taxonomy" id="94023"/>
    <lineage>
        <taxon>Eukaryota</taxon>
        <taxon>Fungi</taxon>
        <taxon>Fungi incertae sedis</taxon>
        <taxon>Mucoromycota</taxon>
        <taxon>Glomeromycotina</taxon>
        <taxon>Glomeromycetes</taxon>
        <taxon>Diversisporales</taxon>
        <taxon>Acaulosporaceae</taxon>
        <taxon>Acaulospora</taxon>
    </lineage>
</organism>
<accession>A0A9N9NAN0</accession>
<dbReference type="Proteomes" id="UP000789342">
    <property type="component" value="Unassembled WGS sequence"/>
</dbReference>
<dbReference type="AlphaFoldDB" id="A0A9N9NAN0"/>
<evidence type="ECO:0000313" key="3">
    <source>
        <dbReference type="Proteomes" id="UP000789342"/>
    </source>
</evidence>
<keyword evidence="3" id="KW-1185">Reference proteome</keyword>
<dbReference type="OrthoDB" id="1748060at2759"/>
<reference evidence="2" key="1">
    <citation type="submission" date="2021-06" db="EMBL/GenBank/DDBJ databases">
        <authorList>
            <person name="Kallberg Y."/>
            <person name="Tangrot J."/>
            <person name="Rosling A."/>
        </authorList>
    </citation>
    <scope>NUCLEOTIDE SEQUENCE</scope>
    <source>
        <strain evidence="2">CL551</strain>
    </source>
</reference>
<dbReference type="PANTHER" id="PTHR45786">
    <property type="entry name" value="DNA BINDING PROTEIN-LIKE"/>
    <property type="match status" value="1"/>
</dbReference>
<gene>
    <name evidence="2" type="ORF">AMORRO_LOCUS13041</name>
</gene>
<feature type="compositionally biased region" description="Basic and acidic residues" evidence="1">
    <location>
        <begin position="1"/>
        <end position="23"/>
    </location>
</feature>
<protein>
    <submittedName>
        <fullName evidence="2">7581_t:CDS:1</fullName>
    </submittedName>
</protein>
<feature type="region of interest" description="Disordered" evidence="1">
    <location>
        <begin position="1"/>
        <end position="35"/>
    </location>
</feature>
<name>A0A9N9NAN0_9GLOM</name>
<sequence length="466" mass="53524">MQEKSREDRRRSQRLKERRERAYVRRNQQSASEIETRRARNAASMRARRAVQTSEDILHQRESNTARMRILREIHVSNNNDAASIIPAIAPSVSLHIDSLPTALYPFQPDTLKRHRLGRMDQICQNCGASMWLEERKANSRKRSPIFTGCCAEGKVILPALQNPPSVLYMLLTGADTRARNFRQLIRSYNSALAFTSIGANIVSGVYTFRIHGELYHSIGSLLPVQGADSPHFTQLYIYDTEHEVQNRMNVMPSLDATVLTDLQRMLDLINPYVGVFRQVRDILTQEPATMLSMVVKADRNIDSRRYNIPTASEVAVIMVGNGQETEPSHRDIVVNLRDGNIQRISELHRSYIPLHYVLLFPRGEDGWHPWIPFRDIQIDIVININQDNTNQGENNENSSESEDDNLHVTKRKYVTLMQFYSYYLQNRLNFVKANQKKIRAELYQGLQDAICNMDELKDGGTGENL</sequence>
<comment type="caution">
    <text evidence="2">The sequence shown here is derived from an EMBL/GenBank/DDBJ whole genome shotgun (WGS) entry which is preliminary data.</text>
</comment>
<evidence type="ECO:0000256" key="1">
    <source>
        <dbReference type="SAM" id="MobiDB-lite"/>
    </source>
</evidence>
<feature type="non-terminal residue" evidence="2">
    <location>
        <position position="1"/>
    </location>
</feature>
<evidence type="ECO:0000313" key="2">
    <source>
        <dbReference type="EMBL" id="CAG8716518.1"/>
    </source>
</evidence>